<dbReference type="Pfam" id="PF07499">
    <property type="entry name" value="RuvA_C"/>
    <property type="match status" value="1"/>
</dbReference>
<feature type="domain" description="Helix-hairpin-helix DNA-binding motif class 1" evidence="5">
    <location>
        <begin position="72"/>
        <end position="91"/>
    </location>
</feature>
<dbReference type="GO" id="GO:0009379">
    <property type="term" value="C:Holliday junction helicase complex"/>
    <property type="evidence" value="ECO:0007669"/>
    <property type="project" value="InterPro"/>
</dbReference>
<sequence length="190" mass="19671">MIASLRGKIQSSSLNSLVLDVSGVGYLVQVIPSLALNAAVGNECFVHTAFVVREDAFTIFGFETLEELAAFDLLRSVTGVGPKSALSIIHQLGVQDLSAAVLNEDDSAFKQVSGIGPKTAKLIVVTLAGKIQGGSARGASSIDTDVVSALTGLGYQQKVAEQAVTSAKKDAKDASKEALLRIALQKIGKG</sequence>
<dbReference type="SUPFAM" id="SSF50249">
    <property type="entry name" value="Nucleic acid-binding proteins"/>
    <property type="match status" value="1"/>
</dbReference>
<name>A0A6J6C1G6_9ZZZZ</name>
<dbReference type="SUPFAM" id="SSF47781">
    <property type="entry name" value="RuvA domain 2-like"/>
    <property type="match status" value="1"/>
</dbReference>
<dbReference type="InterPro" id="IPR013849">
    <property type="entry name" value="DNA_helicase_Holl-junc_RuvA_I"/>
</dbReference>
<evidence type="ECO:0000256" key="4">
    <source>
        <dbReference type="ARBA" id="ARBA00023204"/>
    </source>
</evidence>
<evidence type="ECO:0000313" key="7">
    <source>
        <dbReference type="EMBL" id="CAB4599478.1"/>
    </source>
</evidence>
<dbReference type="GO" id="GO:0003677">
    <property type="term" value="F:DNA binding"/>
    <property type="evidence" value="ECO:0007669"/>
    <property type="project" value="UniProtKB-KW"/>
</dbReference>
<dbReference type="SMART" id="SM00278">
    <property type="entry name" value="HhH1"/>
    <property type="match status" value="2"/>
</dbReference>
<gene>
    <name evidence="6" type="ORF">UFOPK1433_00725</name>
    <name evidence="7" type="ORF">UFOPK1843_00034</name>
</gene>
<protein>
    <submittedName>
        <fullName evidence="6">Unannotated protein</fullName>
    </submittedName>
</protein>
<reference evidence="6" key="1">
    <citation type="submission" date="2020-05" db="EMBL/GenBank/DDBJ databases">
        <authorList>
            <person name="Chiriac C."/>
            <person name="Salcher M."/>
            <person name="Ghai R."/>
            <person name="Kavagutti S V."/>
        </authorList>
    </citation>
    <scope>NUCLEOTIDE SEQUENCE</scope>
</reference>
<dbReference type="InterPro" id="IPR010994">
    <property type="entry name" value="RuvA_2-like"/>
</dbReference>
<dbReference type="GO" id="GO:0005524">
    <property type="term" value="F:ATP binding"/>
    <property type="evidence" value="ECO:0007669"/>
    <property type="project" value="InterPro"/>
</dbReference>
<evidence type="ECO:0000256" key="3">
    <source>
        <dbReference type="ARBA" id="ARBA00023125"/>
    </source>
</evidence>
<dbReference type="Gene3D" id="1.10.150.20">
    <property type="entry name" value="5' to 3' exonuclease, C-terminal subdomain"/>
    <property type="match status" value="1"/>
</dbReference>
<dbReference type="EMBL" id="CAEZSN010000073">
    <property type="protein sequence ID" value="CAB4544827.1"/>
    <property type="molecule type" value="Genomic_DNA"/>
</dbReference>
<dbReference type="AlphaFoldDB" id="A0A6J6C1G6"/>
<dbReference type="GO" id="GO:0006310">
    <property type="term" value="P:DNA recombination"/>
    <property type="evidence" value="ECO:0007669"/>
    <property type="project" value="InterPro"/>
</dbReference>
<dbReference type="InterPro" id="IPR000085">
    <property type="entry name" value="RuvA"/>
</dbReference>
<dbReference type="GO" id="GO:0006281">
    <property type="term" value="P:DNA repair"/>
    <property type="evidence" value="ECO:0007669"/>
    <property type="project" value="UniProtKB-KW"/>
</dbReference>
<dbReference type="HAMAP" id="MF_00031">
    <property type="entry name" value="DNA_HJ_migration_RuvA"/>
    <property type="match status" value="1"/>
</dbReference>
<dbReference type="SUPFAM" id="SSF46929">
    <property type="entry name" value="DNA helicase RuvA subunit, C-terminal domain"/>
    <property type="match status" value="1"/>
</dbReference>
<dbReference type="EMBL" id="CAEZUR010000002">
    <property type="protein sequence ID" value="CAB4599478.1"/>
    <property type="molecule type" value="Genomic_DNA"/>
</dbReference>
<dbReference type="Pfam" id="PF14520">
    <property type="entry name" value="HHH_5"/>
    <property type="match status" value="1"/>
</dbReference>
<dbReference type="Pfam" id="PF01330">
    <property type="entry name" value="RuvA_N"/>
    <property type="match status" value="1"/>
</dbReference>
<dbReference type="Gene3D" id="2.40.50.140">
    <property type="entry name" value="Nucleic acid-binding proteins"/>
    <property type="match status" value="1"/>
</dbReference>
<dbReference type="NCBIfam" id="TIGR00084">
    <property type="entry name" value="ruvA"/>
    <property type="match status" value="1"/>
</dbReference>
<dbReference type="InterPro" id="IPR003583">
    <property type="entry name" value="Hlx-hairpin-Hlx_DNA-bd_motif"/>
</dbReference>
<dbReference type="GO" id="GO:0009378">
    <property type="term" value="F:four-way junction helicase activity"/>
    <property type="evidence" value="ECO:0007669"/>
    <property type="project" value="InterPro"/>
</dbReference>
<evidence type="ECO:0000256" key="2">
    <source>
        <dbReference type="ARBA" id="ARBA00022763"/>
    </source>
</evidence>
<accession>A0A6J6C1G6</accession>
<keyword evidence="4" id="KW-0234">DNA repair</keyword>
<keyword evidence="3" id="KW-0238">DNA-binding</keyword>
<dbReference type="InterPro" id="IPR012340">
    <property type="entry name" value="NA-bd_OB-fold"/>
</dbReference>
<feature type="domain" description="Helix-hairpin-helix DNA-binding motif class 1" evidence="5">
    <location>
        <begin position="107"/>
        <end position="126"/>
    </location>
</feature>
<evidence type="ECO:0000256" key="1">
    <source>
        <dbReference type="ARBA" id="ARBA00022490"/>
    </source>
</evidence>
<evidence type="ECO:0000259" key="5">
    <source>
        <dbReference type="SMART" id="SM00278"/>
    </source>
</evidence>
<evidence type="ECO:0000313" key="6">
    <source>
        <dbReference type="EMBL" id="CAB4544827.1"/>
    </source>
</evidence>
<dbReference type="InterPro" id="IPR011114">
    <property type="entry name" value="RuvA_C"/>
</dbReference>
<dbReference type="Gene3D" id="1.10.8.10">
    <property type="entry name" value="DNA helicase RuvA subunit, C-terminal domain"/>
    <property type="match status" value="1"/>
</dbReference>
<dbReference type="InterPro" id="IPR036267">
    <property type="entry name" value="RuvA_C_sf"/>
</dbReference>
<keyword evidence="2" id="KW-0227">DNA damage</keyword>
<dbReference type="CDD" id="cd14332">
    <property type="entry name" value="UBA_RuvA_C"/>
    <property type="match status" value="1"/>
</dbReference>
<proteinExistence type="inferred from homology"/>
<organism evidence="6">
    <name type="scientific">freshwater metagenome</name>
    <dbReference type="NCBI Taxonomy" id="449393"/>
    <lineage>
        <taxon>unclassified sequences</taxon>
        <taxon>metagenomes</taxon>
        <taxon>ecological metagenomes</taxon>
    </lineage>
</organism>
<keyword evidence="1" id="KW-0963">Cytoplasm</keyword>